<keyword evidence="2" id="KW-1185">Reference proteome</keyword>
<proteinExistence type="predicted"/>
<name>A0A8S1DVP5_9INSE</name>
<dbReference type="AlphaFoldDB" id="A0A8S1DVP5"/>
<gene>
    <name evidence="1" type="ORF">CLODIP_2_CD13724</name>
</gene>
<organism evidence="1 2">
    <name type="scientific">Cloeon dipterum</name>
    <dbReference type="NCBI Taxonomy" id="197152"/>
    <lineage>
        <taxon>Eukaryota</taxon>
        <taxon>Metazoa</taxon>
        <taxon>Ecdysozoa</taxon>
        <taxon>Arthropoda</taxon>
        <taxon>Hexapoda</taxon>
        <taxon>Insecta</taxon>
        <taxon>Pterygota</taxon>
        <taxon>Palaeoptera</taxon>
        <taxon>Ephemeroptera</taxon>
        <taxon>Pisciforma</taxon>
        <taxon>Baetidae</taxon>
        <taxon>Cloeon</taxon>
    </lineage>
</organism>
<reference evidence="1 2" key="1">
    <citation type="submission" date="2020-04" db="EMBL/GenBank/DDBJ databases">
        <authorList>
            <person name="Alioto T."/>
            <person name="Alioto T."/>
            <person name="Gomez Garrido J."/>
        </authorList>
    </citation>
    <scope>NUCLEOTIDE SEQUENCE [LARGE SCALE GENOMIC DNA]</scope>
</reference>
<sequence length="134" mass="15685">MGCHSVVTMRSLCFLLLAVALACIFTVTGWKRFIYWQIIYHLANFSEATQFRGIVPDNYDGHLRVFRQRHRDFVSTFARKLNGRSVSEKCPIFELRSRSEESSRANNRTKNCMSKGKYTRAQQTKMAIMRLMHI</sequence>
<dbReference type="EMBL" id="CADEPI010000493">
    <property type="protein sequence ID" value="CAB3386575.1"/>
    <property type="molecule type" value="Genomic_DNA"/>
</dbReference>
<protein>
    <submittedName>
        <fullName evidence="1">Uncharacterized protein</fullName>
    </submittedName>
</protein>
<dbReference type="Proteomes" id="UP000494165">
    <property type="component" value="Unassembled WGS sequence"/>
</dbReference>
<evidence type="ECO:0000313" key="1">
    <source>
        <dbReference type="EMBL" id="CAB3386575.1"/>
    </source>
</evidence>
<comment type="caution">
    <text evidence="1">The sequence shown here is derived from an EMBL/GenBank/DDBJ whole genome shotgun (WGS) entry which is preliminary data.</text>
</comment>
<evidence type="ECO:0000313" key="2">
    <source>
        <dbReference type="Proteomes" id="UP000494165"/>
    </source>
</evidence>
<accession>A0A8S1DVP5</accession>